<proteinExistence type="inferred from homology"/>
<dbReference type="InterPro" id="IPR006091">
    <property type="entry name" value="Acyl-CoA_Oxase/DH_mid-dom"/>
</dbReference>
<sequence length="393" mass="42795">MGLFDTPELRAFRAEVRAFLAEHLDDELVQATRAGLHLPRETVARWQAALGRRGWGAPHWPASAGGPGWDEARRYIFEEETAFADAPLGDVLGLFLAGPMLIAEGSPAQRARYLPGILHGQEFWCQGFSEPNAGSDLASLKTTARLEGDEWVIDGQKTWLSGGHMADQMFLLARTEPLGRPQAGLSMFVVDMRLPGLSLQPILTIDEGHSVNALFIDGVRIPAANLVGQRGQGWTYAKDLLARERVNNAQAARTKRDIVALEQLARRLTDDAGRPLADDPRVRRRLASLTADFIALESAVLGVVAEQMAGREPGPAASTLKIRGSELQQRVTETAMGWLGRAGLLLQPGYGSGPLDEAATGWVERHLFRRVVTIYAGSNEIQKSIIAKSLLGM</sequence>
<keyword evidence="3" id="KW-0285">Flavoprotein</keyword>
<dbReference type="Proteomes" id="UP001056201">
    <property type="component" value="Chromosome 1"/>
</dbReference>
<dbReference type="InterPro" id="IPR037069">
    <property type="entry name" value="AcylCoA_DH/ox_N_sf"/>
</dbReference>
<evidence type="ECO:0000313" key="10">
    <source>
        <dbReference type="Proteomes" id="UP001056201"/>
    </source>
</evidence>
<evidence type="ECO:0000256" key="4">
    <source>
        <dbReference type="ARBA" id="ARBA00022827"/>
    </source>
</evidence>
<keyword evidence="4" id="KW-0274">FAD</keyword>
<dbReference type="Pfam" id="PF00441">
    <property type="entry name" value="Acyl-CoA_dh_1"/>
    <property type="match status" value="1"/>
</dbReference>
<dbReference type="PANTHER" id="PTHR43292:SF3">
    <property type="entry name" value="ACYL-COA DEHYDROGENASE FADE29"/>
    <property type="match status" value="1"/>
</dbReference>
<dbReference type="InterPro" id="IPR046373">
    <property type="entry name" value="Acyl-CoA_Oxase/DH_mid-dom_sf"/>
</dbReference>
<evidence type="ECO:0000256" key="1">
    <source>
        <dbReference type="ARBA" id="ARBA00001974"/>
    </source>
</evidence>
<evidence type="ECO:0000256" key="5">
    <source>
        <dbReference type="ARBA" id="ARBA00023002"/>
    </source>
</evidence>
<organism evidence="9 10">
    <name type="scientific">Aquincola tertiaricarbonis</name>
    <dbReference type="NCBI Taxonomy" id="391953"/>
    <lineage>
        <taxon>Bacteria</taxon>
        <taxon>Pseudomonadati</taxon>
        <taxon>Pseudomonadota</taxon>
        <taxon>Betaproteobacteria</taxon>
        <taxon>Burkholderiales</taxon>
        <taxon>Sphaerotilaceae</taxon>
        <taxon>Aquincola</taxon>
    </lineage>
</organism>
<name>A0ABY4S6R8_AQUTE</name>
<dbReference type="RefSeq" id="WP_250195821.1">
    <property type="nucleotide sequence ID" value="NZ_CP097635.1"/>
</dbReference>
<feature type="domain" description="Acyl-CoA oxidase/dehydrogenase middle" evidence="7">
    <location>
        <begin position="125"/>
        <end position="204"/>
    </location>
</feature>
<dbReference type="InterPro" id="IPR036250">
    <property type="entry name" value="AcylCo_DH-like_C"/>
</dbReference>
<feature type="domain" description="Acyl-CoA dehydrogenase/oxidase C-terminal" evidence="6">
    <location>
        <begin position="231"/>
        <end position="391"/>
    </location>
</feature>
<dbReference type="InterPro" id="IPR009075">
    <property type="entry name" value="AcylCo_DH/oxidase_C"/>
</dbReference>
<gene>
    <name evidence="9" type="ORF">MW290_02905</name>
</gene>
<comment type="cofactor">
    <cofactor evidence="1">
        <name>FAD</name>
        <dbReference type="ChEBI" id="CHEBI:57692"/>
    </cofactor>
</comment>
<dbReference type="SUPFAM" id="SSF47203">
    <property type="entry name" value="Acyl-CoA dehydrogenase C-terminal domain-like"/>
    <property type="match status" value="1"/>
</dbReference>
<evidence type="ECO:0000313" key="9">
    <source>
        <dbReference type="EMBL" id="URI07587.1"/>
    </source>
</evidence>
<dbReference type="InterPro" id="IPR052161">
    <property type="entry name" value="Mycobact_Acyl-CoA_DH"/>
</dbReference>
<dbReference type="Pfam" id="PF02770">
    <property type="entry name" value="Acyl-CoA_dh_M"/>
    <property type="match status" value="1"/>
</dbReference>
<dbReference type="PANTHER" id="PTHR43292">
    <property type="entry name" value="ACYL-COA DEHYDROGENASE"/>
    <property type="match status" value="1"/>
</dbReference>
<protein>
    <submittedName>
        <fullName evidence="9">Acyl-CoA dehydrogenase family protein</fullName>
    </submittedName>
</protein>
<evidence type="ECO:0000256" key="2">
    <source>
        <dbReference type="ARBA" id="ARBA00009347"/>
    </source>
</evidence>
<dbReference type="Gene3D" id="2.40.110.10">
    <property type="entry name" value="Butyryl-CoA Dehydrogenase, subunit A, domain 2"/>
    <property type="match status" value="1"/>
</dbReference>
<dbReference type="Gene3D" id="1.20.140.10">
    <property type="entry name" value="Butyryl-CoA Dehydrogenase, subunit A, domain 3"/>
    <property type="match status" value="1"/>
</dbReference>
<dbReference type="InterPro" id="IPR013786">
    <property type="entry name" value="AcylCoA_DH/ox_N"/>
</dbReference>
<dbReference type="EMBL" id="CP097635">
    <property type="protein sequence ID" value="URI07587.1"/>
    <property type="molecule type" value="Genomic_DNA"/>
</dbReference>
<keyword evidence="5" id="KW-0560">Oxidoreductase</keyword>
<comment type="similarity">
    <text evidence="2">Belongs to the acyl-CoA dehydrogenase family.</text>
</comment>
<evidence type="ECO:0000259" key="6">
    <source>
        <dbReference type="Pfam" id="PF00441"/>
    </source>
</evidence>
<dbReference type="SUPFAM" id="SSF56645">
    <property type="entry name" value="Acyl-CoA dehydrogenase NM domain-like"/>
    <property type="match status" value="1"/>
</dbReference>
<dbReference type="Pfam" id="PF02771">
    <property type="entry name" value="Acyl-CoA_dh_N"/>
    <property type="match status" value="1"/>
</dbReference>
<dbReference type="Gene3D" id="1.10.540.10">
    <property type="entry name" value="Acyl-CoA dehydrogenase/oxidase, N-terminal domain"/>
    <property type="match status" value="1"/>
</dbReference>
<accession>A0ABY4S6R8</accession>
<evidence type="ECO:0000259" key="8">
    <source>
        <dbReference type="Pfam" id="PF02771"/>
    </source>
</evidence>
<keyword evidence="10" id="KW-1185">Reference proteome</keyword>
<dbReference type="InterPro" id="IPR009100">
    <property type="entry name" value="AcylCoA_DH/oxidase_NM_dom_sf"/>
</dbReference>
<evidence type="ECO:0000259" key="7">
    <source>
        <dbReference type="Pfam" id="PF02770"/>
    </source>
</evidence>
<evidence type="ECO:0000256" key="3">
    <source>
        <dbReference type="ARBA" id="ARBA00022630"/>
    </source>
</evidence>
<reference evidence="9" key="1">
    <citation type="submission" date="2022-05" db="EMBL/GenBank/DDBJ databases">
        <title>An RpoN-dependent PEP-CTERM gene is involved in floc formation of an Aquincola tertiaricarbonis strain.</title>
        <authorList>
            <person name="Qiu D."/>
            <person name="Xia M."/>
        </authorList>
    </citation>
    <scope>NUCLEOTIDE SEQUENCE</scope>
    <source>
        <strain evidence="9">RN12</strain>
    </source>
</reference>
<feature type="domain" description="Acyl-CoA dehydrogenase/oxidase N-terminal" evidence="8">
    <location>
        <begin position="6"/>
        <end position="120"/>
    </location>
</feature>